<proteinExistence type="predicted"/>
<sequence>MLFQGPTLLSSLEADYPHFGFSLIPNKLLYISINSSLILARMASTKISKSTREIDLQSPPGVFSKSRKDAKISKSTRGDRFPKSSESAQISKSTREIDFQRPAKMRKFLSPLVEIDFQSPAKMRKFLSPLGR</sequence>
<feature type="region of interest" description="Disordered" evidence="1">
    <location>
        <begin position="49"/>
        <end position="95"/>
    </location>
</feature>
<evidence type="ECO:0000313" key="2">
    <source>
        <dbReference type="EMBL" id="KAL2738300.1"/>
    </source>
</evidence>
<keyword evidence="3" id="KW-1185">Reference proteome</keyword>
<protein>
    <submittedName>
        <fullName evidence="2">Uncharacterized protein</fullName>
    </submittedName>
</protein>
<evidence type="ECO:0000313" key="3">
    <source>
        <dbReference type="Proteomes" id="UP001607303"/>
    </source>
</evidence>
<dbReference type="AlphaFoldDB" id="A0ABD2BZX3"/>
<gene>
    <name evidence="2" type="ORF">V1477_011659</name>
</gene>
<feature type="compositionally biased region" description="Basic and acidic residues" evidence="1">
    <location>
        <begin position="66"/>
        <end position="83"/>
    </location>
</feature>
<dbReference type="EMBL" id="JAYRBN010000063">
    <property type="protein sequence ID" value="KAL2738300.1"/>
    <property type="molecule type" value="Genomic_DNA"/>
</dbReference>
<comment type="caution">
    <text evidence="2">The sequence shown here is derived from an EMBL/GenBank/DDBJ whole genome shotgun (WGS) entry which is preliminary data.</text>
</comment>
<organism evidence="2 3">
    <name type="scientific">Vespula maculifrons</name>
    <name type="common">Eastern yellow jacket</name>
    <name type="synonym">Wasp</name>
    <dbReference type="NCBI Taxonomy" id="7453"/>
    <lineage>
        <taxon>Eukaryota</taxon>
        <taxon>Metazoa</taxon>
        <taxon>Ecdysozoa</taxon>
        <taxon>Arthropoda</taxon>
        <taxon>Hexapoda</taxon>
        <taxon>Insecta</taxon>
        <taxon>Pterygota</taxon>
        <taxon>Neoptera</taxon>
        <taxon>Endopterygota</taxon>
        <taxon>Hymenoptera</taxon>
        <taxon>Apocrita</taxon>
        <taxon>Aculeata</taxon>
        <taxon>Vespoidea</taxon>
        <taxon>Vespidae</taxon>
        <taxon>Vespinae</taxon>
        <taxon>Vespula</taxon>
    </lineage>
</organism>
<dbReference type="Proteomes" id="UP001607303">
    <property type="component" value="Unassembled WGS sequence"/>
</dbReference>
<accession>A0ABD2BZX3</accession>
<reference evidence="2 3" key="1">
    <citation type="journal article" date="2024" name="Ann. Entomol. Soc. Am.">
        <title>Genomic analyses of the southern and eastern yellowjacket wasps (Hymenoptera: Vespidae) reveal evolutionary signatures of social life.</title>
        <authorList>
            <person name="Catto M.A."/>
            <person name="Caine P.B."/>
            <person name="Orr S.E."/>
            <person name="Hunt B.G."/>
            <person name="Goodisman M.A.D."/>
        </authorList>
    </citation>
    <scope>NUCLEOTIDE SEQUENCE [LARGE SCALE GENOMIC DNA]</scope>
    <source>
        <strain evidence="2">232</strain>
        <tissue evidence="2">Head and thorax</tissue>
    </source>
</reference>
<evidence type="ECO:0000256" key="1">
    <source>
        <dbReference type="SAM" id="MobiDB-lite"/>
    </source>
</evidence>
<name>A0ABD2BZX3_VESMC</name>